<feature type="region of interest" description="Disordered" evidence="1">
    <location>
        <begin position="409"/>
        <end position="461"/>
    </location>
</feature>
<feature type="compositionally biased region" description="Basic and acidic residues" evidence="1">
    <location>
        <begin position="684"/>
        <end position="706"/>
    </location>
</feature>
<feature type="region of interest" description="Disordered" evidence="1">
    <location>
        <begin position="1288"/>
        <end position="1317"/>
    </location>
</feature>
<feature type="compositionally biased region" description="Basic and acidic residues" evidence="1">
    <location>
        <begin position="879"/>
        <end position="898"/>
    </location>
</feature>
<name>A0A2A4K6D5_HELVI</name>
<feature type="compositionally biased region" description="Polar residues" evidence="1">
    <location>
        <begin position="416"/>
        <end position="437"/>
    </location>
</feature>
<feature type="compositionally biased region" description="Basic and acidic residues" evidence="1">
    <location>
        <begin position="652"/>
        <end position="661"/>
    </location>
</feature>
<protein>
    <submittedName>
        <fullName evidence="2">Uncharacterized protein</fullName>
    </submittedName>
</protein>
<feature type="compositionally biased region" description="Basic and acidic residues" evidence="1">
    <location>
        <begin position="717"/>
        <end position="728"/>
    </location>
</feature>
<feature type="compositionally biased region" description="Basic and acidic residues" evidence="1">
    <location>
        <begin position="527"/>
        <end position="553"/>
    </location>
</feature>
<feature type="compositionally biased region" description="Basic and acidic residues" evidence="1">
    <location>
        <begin position="490"/>
        <end position="508"/>
    </location>
</feature>
<proteinExistence type="predicted"/>
<sequence length="1385" mass="155785">METACLRIKFTPHLQKNPKGDSKCCLEIVPEVSCLQNLDKLIWRQETNFIEYTIPMTYKVILKKRQALKDASDDAVKTYHSCVDLLLTSSKSTLNLGSGDVSKIISDTYILHRAINDFKSKQYFINSLTDEIKDSDKNPVYHKSTCTSVPLESLKTTEDTNIKEDKVETKTHQGDISENIMLEDKLLNKITNTETIYSVFSETLQSENTIKVAAPENNSVFANMNNQQAVVDQIVQNLAFEVEAIPKNKSSRSTSVSQSTPLNVKIKVRKKEDTLYQPDISTLSDGTEVTTRRVRLVSSDRTIMNFDVFMEAEFEKKPTRKFHKHVFDKLKPGICLGADDDDEYVYMPSSSYSANITTPAVSTKSDGTLKQTFTLSKKTYQTYTSSKEPVQKWPFGRCKPGGCLDPPFGEDKYSYKPSTRSGPENNDTEPNTSTLEGTNDDVESVVSNEQTPVKIRDEDARTDSKRNSFFDGAFFKKKRRSSDKSTSTLDKTESITKLNHLESPKDSMSEGSNSIITYPPKISTDLRISDDKAIKSRGPSEERSRKSFNDFHSEPYFIPPKGINRIKDKDTLKQKDSPKPRSSDVSASKSNRKDSIKMFIPIPIPVPMPEKVEPQDDTLPTLDENAVDKDIMADEELKEISNLRPESVTVDIEDRPSRLKNEVLANVQKPAMSLSVSNSQDIKTQPDENKDSEKNLKEIDRMKEQEASNQKHSPKRRSSDVSESKSFGKEVTNIPILIPVMLPVISSKTEPKVDDTRKEDALPKQDKNAVNEIRTPDEELKEPIDLRPESMAQENKPLILESVDLAKAEQPVVYPNDSNASSIKAQPDEKEYSENSIDRDTETDDFLTPIPVPVKVESNVDSTLSESKSSKNSVSPVPKSDEERDSISHKNLRTRNDSIDEEPSQSETTLSEAPIIKERMKSDSKIEQITEQTIKPGDEDSRDFKTEDNISSLPSLKEEEDSFSPSSKEIDKILNLPSLNNEGDTKQLYVDPNVTTITPKEAESENQSATDKDFEVEKKISDPDKDHENDQLEKPLLSEAKDEMTTLPKEVINHRQSSLSEVSKFPRKDERASYIISPIPIEKTEPPKNFGENKRGTSERSIFDKPITNGIDHANKIDNDKVPIPSTANAELIDLKTDIYYLEEIPQASSEKKSDRIPSFDKHVHQGTGLSGLGIMQKPSKSSDDAGLESSTTSISTLKSVLKKELLSIELGFHSFINDKNMRVLRTFDTASVPSRFPNDSVTVIRSQIRISSKEIRISIDSDHDLSIQIKKANANQRVSISDSGFITVDSDRSTKHTPPTQGNARSANSQEQQKVQSDVPEYSVIDLYERELMPLQTIIKNLRDEIDVLAAQQTTFKDNMFCPHKSKLPRLVHSHKKCIGCVKK</sequence>
<comment type="caution">
    <text evidence="2">The sequence shown here is derived from an EMBL/GenBank/DDBJ whole genome shotgun (WGS) entry which is preliminary data.</text>
</comment>
<feature type="region of interest" description="Disordered" evidence="1">
    <location>
        <begin position="743"/>
        <end position="793"/>
    </location>
</feature>
<feature type="compositionally biased region" description="Basic and acidic residues" evidence="1">
    <location>
        <begin position="826"/>
        <end position="840"/>
    </location>
</feature>
<gene>
    <name evidence="2" type="ORF">B5V51_14909</name>
</gene>
<feature type="compositionally biased region" description="Basic and acidic residues" evidence="1">
    <location>
        <begin position="1151"/>
        <end position="1164"/>
    </location>
</feature>
<dbReference type="STRING" id="7102.A0A2A4K6D5"/>
<feature type="compositionally biased region" description="Basic and acidic residues" evidence="1">
    <location>
        <begin position="1010"/>
        <end position="1033"/>
    </location>
</feature>
<reference evidence="2" key="1">
    <citation type="submission" date="2017-09" db="EMBL/GenBank/DDBJ databases">
        <title>Contemporary evolution of a Lepidopteran species, Heliothis virescens, in response to modern agricultural practices.</title>
        <authorList>
            <person name="Fritz M.L."/>
            <person name="Deyonke A.M."/>
            <person name="Papanicolaou A."/>
            <person name="Micinski S."/>
            <person name="Westbrook J."/>
            <person name="Gould F."/>
        </authorList>
    </citation>
    <scope>NUCLEOTIDE SEQUENCE [LARGE SCALE GENOMIC DNA]</scope>
    <source>
        <strain evidence="2">HvINT-</strain>
        <tissue evidence="2">Whole body</tissue>
    </source>
</reference>
<feature type="region of interest" description="Disordered" evidence="1">
    <location>
        <begin position="1151"/>
        <end position="1190"/>
    </location>
</feature>
<evidence type="ECO:0000256" key="1">
    <source>
        <dbReference type="SAM" id="MobiDB-lite"/>
    </source>
</evidence>
<feature type="region of interest" description="Disordered" evidence="1">
    <location>
        <begin position="810"/>
        <end position="969"/>
    </location>
</feature>
<feature type="compositionally biased region" description="Basic and acidic residues" evidence="1">
    <location>
        <begin position="565"/>
        <end position="582"/>
    </location>
</feature>
<feature type="region of interest" description="Disordered" evidence="1">
    <location>
        <begin position="992"/>
        <end position="1038"/>
    </location>
</feature>
<organism evidence="2">
    <name type="scientific">Heliothis virescens</name>
    <name type="common">Tobacco budworm moth</name>
    <dbReference type="NCBI Taxonomy" id="7102"/>
    <lineage>
        <taxon>Eukaryota</taxon>
        <taxon>Metazoa</taxon>
        <taxon>Ecdysozoa</taxon>
        <taxon>Arthropoda</taxon>
        <taxon>Hexapoda</taxon>
        <taxon>Insecta</taxon>
        <taxon>Pterygota</taxon>
        <taxon>Neoptera</taxon>
        <taxon>Endopterygota</taxon>
        <taxon>Lepidoptera</taxon>
        <taxon>Glossata</taxon>
        <taxon>Ditrysia</taxon>
        <taxon>Noctuoidea</taxon>
        <taxon>Noctuidae</taxon>
        <taxon>Heliothinae</taxon>
        <taxon>Heliothis</taxon>
    </lineage>
</organism>
<accession>A0A2A4K6D5</accession>
<feature type="compositionally biased region" description="Polar residues" evidence="1">
    <location>
        <begin position="1297"/>
        <end position="1317"/>
    </location>
</feature>
<feature type="compositionally biased region" description="Low complexity" evidence="1">
    <location>
        <begin position="865"/>
        <end position="878"/>
    </location>
</feature>
<evidence type="ECO:0000313" key="2">
    <source>
        <dbReference type="EMBL" id="PCG79586.1"/>
    </source>
</evidence>
<dbReference type="EMBL" id="NWSH01000098">
    <property type="protein sequence ID" value="PCG79586.1"/>
    <property type="molecule type" value="Genomic_DNA"/>
</dbReference>
<feature type="compositionally biased region" description="Basic and acidic residues" evidence="1">
    <location>
        <begin position="749"/>
        <end position="788"/>
    </location>
</feature>
<feature type="region of interest" description="Disordered" evidence="1">
    <location>
        <begin position="481"/>
        <end position="728"/>
    </location>
</feature>
<feature type="compositionally biased region" description="Polar residues" evidence="1">
    <location>
        <begin position="674"/>
        <end position="683"/>
    </location>
</feature>
<feature type="compositionally biased region" description="Basic and acidic residues" evidence="1">
    <location>
        <begin position="936"/>
        <end position="948"/>
    </location>
</feature>
<feature type="compositionally biased region" description="Basic and acidic residues" evidence="1">
    <location>
        <begin position="915"/>
        <end position="928"/>
    </location>
</feature>